<dbReference type="Pfam" id="PF13000">
    <property type="entry name" value="Acatn"/>
    <property type="match status" value="1"/>
</dbReference>
<dbReference type="GO" id="GO:0008521">
    <property type="term" value="F:acetyl-CoA transmembrane transporter activity"/>
    <property type="evidence" value="ECO:0007669"/>
    <property type="project" value="InterPro"/>
</dbReference>
<dbReference type="PATRIC" id="fig|913082.3.peg.585"/>
<dbReference type="AlphaFoldDB" id="G5QVR1"/>
<sequence>MSSQYLRIFQQPRSAILLILGFASGLPLALTSGTLQAWMTVENIDLKTIGFFSLVGQAYVFKFLWSPLMDRYTPPFFFRSSSRLVTAFFRSSSRLVTRHPTVVTGGDCGDGLS</sequence>
<accession>G5QVR1</accession>
<keyword evidence="2" id="KW-0813">Transport</keyword>
<organism evidence="7 8">
    <name type="scientific">Salmonella enterica subsp. enterica serovar Senftenberg str. A4-543</name>
    <dbReference type="NCBI Taxonomy" id="913082"/>
    <lineage>
        <taxon>Bacteria</taxon>
        <taxon>Pseudomonadati</taxon>
        <taxon>Pseudomonadota</taxon>
        <taxon>Gammaproteobacteria</taxon>
        <taxon>Enterobacterales</taxon>
        <taxon>Enterobacteriaceae</taxon>
        <taxon>Salmonella</taxon>
    </lineage>
</organism>
<comment type="subcellular location">
    <subcellularLocation>
        <location evidence="1">Membrane</location>
        <topology evidence="1">Multi-pass membrane protein</topology>
    </subcellularLocation>
</comment>
<evidence type="ECO:0000256" key="2">
    <source>
        <dbReference type="ARBA" id="ARBA00022448"/>
    </source>
</evidence>
<evidence type="ECO:0000256" key="5">
    <source>
        <dbReference type="ARBA" id="ARBA00023136"/>
    </source>
</evidence>
<keyword evidence="5 6" id="KW-0472">Membrane</keyword>
<dbReference type="EMBL" id="AFCU01000237">
    <property type="protein sequence ID" value="EHC93629.1"/>
    <property type="molecule type" value="Genomic_DNA"/>
</dbReference>
<evidence type="ECO:0000313" key="8">
    <source>
        <dbReference type="Proteomes" id="UP000005065"/>
    </source>
</evidence>
<dbReference type="PANTHER" id="PTHR12778">
    <property type="entry name" value="SOLUTE CARRIER FAMILY 33 ACETYL-COA TRANSPORTER -RELATED"/>
    <property type="match status" value="1"/>
</dbReference>
<evidence type="ECO:0000256" key="4">
    <source>
        <dbReference type="ARBA" id="ARBA00022989"/>
    </source>
</evidence>
<name>G5QVR1_SALSE</name>
<keyword evidence="4 6" id="KW-1133">Transmembrane helix</keyword>
<feature type="transmembrane region" description="Helical" evidence="6">
    <location>
        <begin position="47"/>
        <end position="65"/>
    </location>
</feature>
<proteinExistence type="predicted"/>
<reference evidence="7 8" key="1">
    <citation type="journal article" date="2011" name="BMC Genomics">
        <title>Genome sequencing reveals diversification of virulence factor content and possible host adaptation in distinct subpopulations of Salmonella enterica.</title>
        <authorList>
            <person name="den Bakker H.C."/>
            <person name="Moreno Switt A.I."/>
            <person name="Govoni G."/>
            <person name="Cummings C.A."/>
            <person name="Ranieri M.L."/>
            <person name="Degoricija L."/>
            <person name="Hoelzer K."/>
            <person name="Rodriguez-Rivera L.D."/>
            <person name="Brown S."/>
            <person name="Bolchacova E."/>
            <person name="Furtado M.R."/>
            <person name="Wiedmann M."/>
        </authorList>
    </citation>
    <scope>NUCLEOTIDE SEQUENCE [LARGE SCALE GENOMIC DNA]</scope>
    <source>
        <strain evidence="7 8">A4-543</strain>
    </source>
</reference>
<keyword evidence="3 6" id="KW-0812">Transmembrane</keyword>
<dbReference type="Proteomes" id="UP000005065">
    <property type="component" value="Unassembled WGS sequence"/>
</dbReference>
<dbReference type="GO" id="GO:0035348">
    <property type="term" value="P:acetyl-CoA transmembrane transport"/>
    <property type="evidence" value="ECO:0007669"/>
    <property type="project" value="InterPro"/>
</dbReference>
<evidence type="ECO:0000256" key="6">
    <source>
        <dbReference type="SAM" id="Phobius"/>
    </source>
</evidence>
<dbReference type="PANTHER" id="PTHR12778:SF10">
    <property type="entry name" value="MAJOR FACILITATOR SUPERFAMILY DOMAIN-CONTAINING PROTEIN 3"/>
    <property type="match status" value="1"/>
</dbReference>
<dbReference type="InterPro" id="IPR004752">
    <property type="entry name" value="AmpG_permease/AT-1"/>
</dbReference>
<dbReference type="GO" id="GO:0016020">
    <property type="term" value="C:membrane"/>
    <property type="evidence" value="ECO:0007669"/>
    <property type="project" value="UniProtKB-SubCell"/>
</dbReference>
<evidence type="ECO:0000256" key="1">
    <source>
        <dbReference type="ARBA" id="ARBA00004141"/>
    </source>
</evidence>
<gene>
    <name evidence="7" type="ORF">LTSESEN_0742</name>
</gene>
<dbReference type="BioCyc" id="SENT913082:G120J-1067-MONOMER"/>
<protein>
    <submittedName>
        <fullName evidence="7">AmpG permease</fullName>
    </submittedName>
</protein>
<dbReference type="InterPro" id="IPR024371">
    <property type="entry name" value="AcetylCoA_trans_1-like"/>
</dbReference>
<comment type="caution">
    <text evidence="7">The sequence shown here is derived from an EMBL/GenBank/DDBJ whole genome shotgun (WGS) entry which is preliminary data.</text>
</comment>
<evidence type="ECO:0000256" key="3">
    <source>
        <dbReference type="ARBA" id="ARBA00022692"/>
    </source>
</evidence>
<evidence type="ECO:0000313" key="7">
    <source>
        <dbReference type="EMBL" id="EHC93629.1"/>
    </source>
</evidence>